<evidence type="ECO:0000313" key="8">
    <source>
        <dbReference type="Proteomes" id="UP001642409"/>
    </source>
</evidence>
<feature type="transmembrane region" description="Helical" evidence="5">
    <location>
        <begin position="89"/>
        <end position="108"/>
    </location>
</feature>
<proteinExistence type="predicted"/>
<name>A0AA86TVQ3_9EUKA</name>
<gene>
    <name evidence="6" type="ORF">HINF_LOCUS11028</name>
    <name evidence="7" type="ORF">HINF_LOCUS6295</name>
</gene>
<dbReference type="Gene3D" id="1.20.1280.290">
    <property type="match status" value="2"/>
</dbReference>
<evidence type="ECO:0000256" key="4">
    <source>
        <dbReference type="ARBA" id="ARBA00023136"/>
    </source>
</evidence>
<keyword evidence="3 5" id="KW-1133">Transmembrane helix</keyword>
<feature type="transmembrane region" description="Helical" evidence="5">
    <location>
        <begin position="66"/>
        <end position="83"/>
    </location>
</feature>
<dbReference type="InterPro" id="IPR051415">
    <property type="entry name" value="LAAT-1"/>
</dbReference>
<accession>A0AA86TVQ3</accession>
<dbReference type="EMBL" id="CAXDID020000012">
    <property type="protein sequence ID" value="CAL5980683.1"/>
    <property type="molecule type" value="Genomic_DNA"/>
</dbReference>
<feature type="transmembrane region" description="Helical" evidence="5">
    <location>
        <begin position="242"/>
        <end position="263"/>
    </location>
</feature>
<evidence type="ECO:0000313" key="7">
    <source>
        <dbReference type="EMBL" id="CAL5980683.1"/>
    </source>
</evidence>
<comment type="caution">
    <text evidence="6">The sequence shown here is derived from an EMBL/GenBank/DDBJ whole genome shotgun (WGS) entry which is preliminary data.</text>
</comment>
<reference evidence="6" key="1">
    <citation type="submission" date="2023-06" db="EMBL/GenBank/DDBJ databases">
        <authorList>
            <person name="Kurt Z."/>
        </authorList>
    </citation>
    <scope>NUCLEOTIDE SEQUENCE</scope>
</reference>
<dbReference type="PANTHER" id="PTHR16201:SF34">
    <property type="entry name" value="LYSOSOMAL AMINO ACID TRANSPORTER 1"/>
    <property type="match status" value="1"/>
</dbReference>
<dbReference type="EMBL" id="CATOUU010000279">
    <property type="protein sequence ID" value="CAI9923383.1"/>
    <property type="molecule type" value="Genomic_DNA"/>
</dbReference>
<reference evidence="7 8" key="2">
    <citation type="submission" date="2024-07" db="EMBL/GenBank/DDBJ databases">
        <authorList>
            <person name="Akdeniz Z."/>
        </authorList>
    </citation>
    <scope>NUCLEOTIDE SEQUENCE [LARGE SCALE GENOMIC DNA]</scope>
</reference>
<evidence type="ECO:0000256" key="2">
    <source>
        <dbReference type="ARBA" id="ARBA00022692"/>
    </source>
</evidence>
<sequence length="311" mass="35204">MVCQCQNSDYNEFIAVIFDQCYYKTKEVASFVFGLISMLSFLVAYFPQIRMNLKTKQSQGMSTAFLLLWGGADFCNFVAYFLLNGLLTQKLLGTALVLCNIILIVSHLRYKNNTQPRTTNLNYSPFEKMCFVFAIVLIVVNITWFYVFNQYKLDHEQNLPKCVDNADPSKVQGIIGQVFGYLAASLFVVANIPQIVKNFRLKSTLNISLGFSLCIACGNLTQTISSVSFSQEKEDIIKQIPFIISFAVPCVYDAILICQIIVYSKAKIINDRRQERTSREIETKLQTVETAQIEVTNTGTFNFSIVEVASE</sequence>
<dbReference type="Pfam" id="PF04193">
    <property type="entry name" value="PQ-loop"/>
    <property type="match status" value="2"/>
</dbReference>
<organism evidence="6">
    <name type="scientific">Hexamita inflata</name>
    <dbReference type="NCBI Taxonomy" id="28002"/>
    <lineage>
        <taxon>Eukaryota</taxon>
        <taxon>Metamonada</taxon>
        <taxon>Diplomonadida</taxon>
        <taxon>Hexamitidae</taxon>
        <taxon>Hexamitinae</taxon>
        <taxon>Hexamita</taxon>
    </lineage>
</organism>
<dbReference type="InterPro" id="IPR006603">
    <property type="entry name" value="PQ-loop_rpt"/>
</dbReference>
<dbReference type="Proteomes" id="UP001642409">
    <property type="component" value="Unassembled WGS sequence"/>
</dbReference>
<evidence type="ECO:0000256" key="3">
    <source>
        <dbReference type="ARBA" id="ARBA00022989"/>
    </source>
</evidence>
<feature type="transmembrane region" description="Helical" evidence="5">
    <location>
        <begin position="174"/>
        <end position="192"/>
    </location>
</feature>
<dbReference type="AlphaFoldDB" id="A0AA86TVQ3"/>
<dbReference type="SMART" id="SM00679">
    <property type="entry name" value="CTNS"/>
    <property type="match status" value="2"/>
</dbReference>
<evidence type="ECO:0000256" key="5">
    <source>
        <dbReference type="SAM" id="Phobius"/>
    </source>
</evidence>
<keyword evidence="4 5" id="KW-0472">Membrane</keyword>
<evidence type="ECO:0000256" key="1">
    <source>
        <dbReference type="ARBA" id="ARBA00004141"/>
    </source>
</evidence>
<dbReference type="GO" id="GO:0015174">
    <property type="term" value="F:basic amino acid transmembrane transporter activity"/>
    <property type="evidence" value="ECO:0007669"/>
    <property type="project" value="TreeGrafter"/>
</dbReference>
<keyword evidence="2 5" id="KW-0812">Transmembrane</keyword>
<dbReference type="GO" id="GO:0016020">
    <property type="term" value="C:membrane"/>
    <property type="evidence" value="ECO:0007669"/>
    <property type="project" value="UniProtKB-SubCell"/>
</dbReference>
<feature type="transmembrane region" description="Helical" evidence="5">
    <location>
        <begin position="129"/>
        <end position="148"/>
    </location>
</feature>
<evidence type="ECO:0000313" key="6">
    <source>
        <dbReference type="EMBL" id="CAI9923383.1"/>
    </source>
</evidence>
<dbReference type="PANTHER" id="PTHR16201">
    <property type="entry name" value="SEVEN TRANSMEMBRANE PROTEIN 1-RELATED"/>
    <property type="match status" value="1"/>
</dbReference>
<feature type="transmembrane region" description="Helical" evidence="5">
    <location>
        <begin position="204"/>
        <end position="222"/>
    </location>
</feature>
<protein>
    <submittedName>
        <fullName evidence="6">Seven transmembrane protein 1</fullName>
    </submittedName>
    <submittedName>
        <fullName evidence="7">Seven_transmembrane protein 1</fullName>
    </submittedName>
</protein>
<comment type="subcellular location">
    <subcellularLocation>
        <location evidence="1">Membrane</location>
        <topology evidence="1">Multi-pass membrane protein</topology>
    </subcellularLocation>
</comment>
<keyword evidence="8" id="KW-1185">Reference proteome</keyword>
<feature type="transmembrane region" description="Helical" evidence="5">
    <location>
        <begin position="28"/>
        <end position="46"/>
    </location>
</feature>